<dbReference type="EMBL" id="JAGMWN010000013">
    <property type="protein sequence ID" value="MBP5858994.1"/>
    <property type="molecule type" value="Genomic_DNA"/>
</dbReference>
<protein>
    <submittedName>
        <fullName evidence="1">DUF484 family protein</fullName>
    </submittedName>
</protein>
<dbReference type="Gene3D" id="3.30.450.40">
    <property type="match status" value="1"/>
</dbReference>
<dbReference type="Pfam" id="PF04340">
    <property type="entry name" value="DUF484"/>
    <property type="match status" value="1"/>
</dbReference>
<dbReference type="AlphaFoldDB" id="A0A8J7V5I9"/>
<dbReference type="RefSeq" id="WP_210683580.1">
    <property type="nucleotide sequence ID" value="NZ_JAGMWN010000013.1"/>
</dbReference>
<proteinExistence type="predicted"/>
<gene>
    <name evidence="1" type="ORF">KAJ83_18385</name>
</gene>
<accession>A0A8J7V5I9</accession>
<evidence type="ECO:0000313" key="1">
    <source>
        <dbReference type="EMBL" id="MBP5858994.1"/>
    </source>
</evidence>
<dbReference type="Proteomes" id="UP000672602">
    <property type="component" value="Unassembled WGS sequence"/>
</dbReference>
<comment type="caution">
    <text evidence="1">The sequence shown here is derived from an EMBL/GenBank/DDBJ whole genome shotgun (WGS) entry which is preliminary data.</text>
</comment>
<dbReference type="PANTHER" id="PTHR38765">
    <property type="entry name" value="DUF484 DOMAIN-CONTAINING PROTEIN"/>
    <property type="match status" value="1"/>
</dbReference>
<dbReference type="PANTHER" id="PTHR38765:SF1">
    <property type="entry name" value="DUF484 DOMAIN-CONTAINING PROTEIN"/>
    <property type="match status" value="1"/>
</dbReference>
<evidence type="ECO:0000313" key="2">
    <source>
        <dbReference type="Proteomes" id="UP000672602"/>
    </source>
</evidence>
<keyword evidence="2" id="KW-1185">Reference proteome</keyword>
<reference evidence="1" key="1">
    <citation type="submission" date="2021-04" db="EMBL/GenBank/DDBJ databases">
        <authorList>
            <person name="Zhang D.-C."/>
        </authorList>
    </citation>
    <scope>NUCLEOTIDE SEQUENCE</scope>
    <source>
        <strain evidence="1">CGMCC 1.15697</strain>
    </source>
</reference>
<dbReference type="InterPro" id="IPR007435">
    <property type="entry name" value="DUF484"/>
</dbReference>
<sequence>MSQKPESDSRIPAPPNAEQVADYLCAHPDFLARRPDLLSVLDPPSQPASGDNIADFQTALIRRLRREKEDATDVAQELIDTSRDNLTSTTRIHDAVMALLGADSFERLVETVQTDLPMILDMDAVVLCVESARAESFPIRTVTLVPPGFVDRQIGTGKSHLLRADVSGDPEIFAGAAPLIRSDALVRLEISSQSPPALLAFGHRDEDKFHPGQATELIAFLSRVLSQLIRIWLGHAA</sequence>
<dbReference type="InterPro" id="IPR029016">
    <property type="entry name" value="GAF-like_dom_sf"/>
</dbReference>
<name>A0A8J7V5I9_9PROT</name>
<organism evidence="1 2">
    <name type="scientific">Marivibrio halodurans</name>
    <dbReference type="NCBI Taxonomy" id="2039722"/>
    <lineage>
        <taxon>Bacteria</taxon>
        <taxon>Pseudomonadati</taxon>
        <taxon>Pseudomonadota</taxon>
        <taxon>Alphaproteobacteria</taxon>
        <taxon>Rhodospirillales</taxon>
        <taxon>Rhodospirillaceae</taxon>
        <taxon>Marivibrio</taxon>
    </lineage>
</organism>